<comment type="caution">
    <text evidence="2">The sequence shown here is derived from an EMBL/GenBank/DDBJ whole genome shotgun (WGS) entry which is preliminary data.</text>
</comment>
<dbReference type="Pfam" id="PF04965">
    <property type="entry name" value="GPW_gp25"/>
    <property type="match status" value="1"/>
</dbReference>
<proteinExistence type="predicted"/>
<dbReference type="SUPFAM" id="SSF160719">
    <property type="entry name" value="gpW/gp25-like"/>
    <property type="match status" value="1"/>
</dbReference>
<organism evidence="2">
    <name type="scientific">marine sediment metagenome</name>
    <dbReference type="NCBI Taxonomy" id="412755"/>
    <lineage>
        <taxon>unclassified sequences</taxon>
        <taxon>metagenomes</taxon>
        <taxon>ecological metagenomes</taxon>
    </lineage>
</organism>
<dbReference type="EMBL" id="LAZR01002393">
    <property type="protein sequence ID" value="KKN30607.1"/>
    <property type="molecule type" value="Genomic_DNA"/>
</dbReference>
<dbReference type="AlphaFoldDB" id="A0A0F9Q0T0"/>
<reference evidence="2" key="1">
    <citation type="journal article" date="2015" name="Nature">
        <title>Complex archaea that bridge the gap between prokaryotes and eukaryotes.</title>
        <authorList>
            <person name="Spang A."/>
            <person name="Saw J.H."/>
            <person name="Jorgensen S.L."/>
            <person name="Zaremba-Niedzwiedzka K."/>
            <person name="Martijn J."/>
            <person name="Lind A.E."/>
            <person name="van Eijk R."/>
            <person name="Schleper C."/>
            <person name="Guy L."/>
            <person name="Ettema T.J."/>
        </authorList>
    </citation>
    <scope>NUCLEOTIDE SEQUENCE</scope>
</reference>
<dbReference type="Gene3D" id="3.10.450.40">
    <property type="match status" value="1"/>
</dbReference>
<name>A0A0F9Q0T0_9ZZZZ</name>
<evidence type="ECO:0000313" key="2">
    <source>
        <dbReference type="EMBL" id="KKN30607.1"/>
    </source>
</evidence>
<gene>
    <name evidence="2" type="ORF">LCGC14_0832210</name>
</gene>
<dbReference type="InterPro" id="IPR007048">
    <property type="entry name" value="IraD/Gp25-like"/>
</dbReference>
<sequence>MAEPFAELLHLGRGVTRPFRRDGRGDFAVATGAALVSAAVGQILGTIADSAVNVGELPWRPDFGSKLHLLRHSPNNEALVETARVFVIEAVQRWEPRVRISNVEISRDETEGSGGNKLTIRLRYAFVELQTGVAIFEDLETAVVV</sequence>
<accession>A0A0F9Q0T0</accession>
<evidence type="ECO:0000259" key="1">
    <source>
        <dbReference type="Pfam" id="PF04965"/>
    </source>
</evidence>
<protein>
    <recommendedName>
        <fullName evidence="1">IraD/Gp25-like domain-containing protein</fullName>
    </recommendedName>
</protein>
<feature type="domain" description="IraD/Gp25-like" evidence="1">
    <location>
        <begin position="34"/>
        <end position="126"/>
    </location>
</feature>